<sequence length="283" mass="30434">MVWTSVASSDSRQELPESSKSTTLAAAVTRRKRMASYPLTVASTDSGIPGSSCQRGRKCLLPDTFVACDALRGPTAGPPKALWWLQLLPKPKALDFVVVLRPRTQLFIVDTFSENEAGRALLALFGATATWLITVVMGTAIQATPSFIGSSSRPLEEKRSPPTEIGFSVVAAGDSARCRQPCPAPTPWLGGSGGSTLTHNYGRTTSQQVYSEAALARPSQTETVVAWTQTRRPGRSTVGRPRPTRISGLENADLDRCFHLHDLKAALPKMKRGTVTGRDPSDD</sequence>
<keyword evidence="3" id="KW-1185">Reference proteome</keyword>
<evidence type="ECO:0000256" key="1">
    <source>
        <dbReference type="SAM" id="MobiDB-lite"/>
    </source>
</evidence>
<evidence type="ECO:0000313" key="3">
    <source>
        <dbReference type="Proteomes" id="UP000821866"/>
    </source>
</evidence>
<dbReference type="Proteomes" id="UP000821866">
    <property type="component" value="Chromosome 6"/>
</dbReference>
<protein>
    <submittedName>
        <fullName evidence="2">Uncharacterized protein</fullName>
    </submittedName>
</protein>
<feature type="region of interest" description="Disordered" evidence="1">
    <location>
        <begin position="1"/>
        <end position="23"/>
    </location>
</feature>
<accession>A0A9J6DKD9</accession>
<feature type="compositionally biased region" description="Polar residues" evidence="1">
    <location>
        <begin position="1"/>
        <end position="10"/>
    </location>
</feature>
<reference evidence="2" key="2">
    <citation type="submission" date="2021-09" db="EMBL/GenBank/DDBJ databases">
        <authorList>
            <person name="Jia N."/>
            <person name="Wang J."/>
            <person name="Shi W."/>
            <person name="Du L."/>
            <person name="Sun Y."/>
            <person name="Zhan W."/>
            <person name="Jiang J."/>
            <person name="Wang Q."/>
            <person name="Zhang B."/>
            <person name="Ji P."/>
            <person name="Sakyi L.B."/>
            <person name="Cui X."/>
            <person name="Yuan T."/>
            <person name="Jiang B."/>
            <person name="Yang W."/>
            <person name="Lam T.T.-Y."/>
            <person name="Chang Q."/>
            <person name="Ding S."/>
            <person name="Wang X."/>
            <person name="Zhu J."/>
            <person name="Ruan X."/>
            <person name="Zhao L."/>
            <person name="Wei J."/>
            <person name="Que T."/>
            <person name="Du C."/>
            <person name="Cheng J."/>
            <person name="Dai P."/>
            <person name="Han X."/>
            <person name="Huang E."/>
            <person name="Gao Y."/>
            <person name="Liu J."/>
            <person name="Shao H."/>
            <person name="Ye R."/>
            <person name="Li L."/>
            <person name="Wei W."/>
            <person name="Wang X."/>
            <person name="Wang C."/>
            <person name="Huo Q."/>
            <person name="Li W."/>
            <person name="Guo W."/>
            <person name="Chen H."/>
            <person name="Chen S."/>
            <person name="Zhou L."/>
            <person name="Zhou L."/>
            <person name="Ni X."/>
            <person name="Tian J."/>
            <person name="Zhou Y."/>
            <person name="Sheng Y."/>
            <person name="Liu T."/>
            <person name="Pan Y."/>
            <person name="Xia L."/>
            <person name="Li J."/>
            <person name="Zhao F."/>
            <person name="Cao W."/>
        </authorList>
    </citation>
    <scope>NUCLEOTIDE SEQUENCE</scope>
    <source>
        <strain evidence="2">Rmic-2018</strain>
        <tissue evidence="2">Larvae</tissue>
    </source>
</reference>
<organism evidence="2 3">
    <name type="scientific">Rhipicephalus microplus</name>
    <name type="common">Cattle tick</name>
    <name type="synonym">Boophilus microplus</name>
    <dbReference type="NCBI Taxonomy" id="6941"/>
    <lineage>
        <taxon>Eukaryota</taxon>
        <taxon>Metazoa</taxon>
        <taxon>Ecdysozoa</taxon>
        <taxon>Arthropoda</taxon>
        <taxon>Chelicerata</taxon>
        <taxon>Arachnida</taxon>
        <taxon>Acari</taxon>
        <taxon>Parasitiformes</taxon>
        <taxon>Ixodida</taxon>
        <taxon>Ixodoidea</taxon>
        <taxon>Ixodidae</taxon>
        <taxon>Rhipicephalinae</taxon>
        <taxon>Rhipicephalus</taxon>
        <taxon>Boophilus</taxon>
    </lineage>
</organism>
<proteinExistence type="predicted"/>
<evidence type="ECO:0000313" key="2">
    <source>
        <dbReference type="EMBL" id="KAH8022578.1"/>
    </source>
</evidence>
<dbReference type="EMBL" id="JABSTU010000008">
    <property type="protein sequence ID" value="KAH8022578.1"/>
    <property type="molecule type" value="Genomic_DNA"/>
</dbReference>
<gene>
    <name evidence="2" type="ORF">HPB51_000584</name>
</gene>
<name>A0A9J6DKD9_RHIMP</name>
<comment type="caution">
    <text evidence="2">The sequence shown here is derived from an EMBL/GenBank/DDBJ whole genome shotgun (WGS) entry which is preliminary data.</text>
</comment>
<reference evidence="2" key="1">
    <citation type="journal article" date="2020" name="Cell">
        <title>Large-Scale Comparative Analyses of Tick Genomes Elucidate Their Genetic Diversity and Vector Capacities.</title>
        <authorList>
            <consortium name="Tick Genome and Microbiome Consortium (TIGMIC)"/>
            <person name="Jia N."/>
            <person name="Wang J."/>
            <person name="Shi W."/>
            <person name="Du L."/>
            <person name="Sun Y."/>
            <person name="Zhan W."/>
            <person name="Jiang J.F."/>
            <person name="Wang Q."/>
            <person name="Zhang B."/>
            <person name="Ji P."/>
            <person name="Bell-Sakyi L."/>
            <person name="Cui X.M."/>
            <person name="Yuan T.T."/>
            <person name="Jiang B.G."/>
            <person name="Yang W.F."/>
            <person name="Lam T.T."/>
            <person name="Chang Q.C."/>
            <person name="Ding S.J."/>
            <person name="Wang X.J."/>
            <person name="Zhu J.G."/>
            <person name="Ruan X.D."/>
            <person name="Zhao L."/>
            <person name="Wei J.T."/>
            <person name="Ye R.Z."/>
            <person name="Que T.C."/>
            <person name="Du C.H."/>
            <person name="Zhou Y.H."/>
            <person name="Cheng J.X."/>
            <person name="Dai P.F."/>
            <person name="Guo W.B."/>
            <person name="Han X.H."/>
            <person name="Huang E.J."/>
            <person name="Li L.F."/>
            <person name="Wei W."/>
            <person name="Gao Y.C."/>
            <person name="Liu J.Z."/>
            <person name="Shao H.Z."/>
            <person name="Wang X."/>
            <person name="Wang C.C."/>
            <person name="Yang T.C."/>
            <person name="Huo Q.B."/>
            <person name="Li W."/>
            <person name="Chen H.Y."/>
            <person name="Chen S.E."/>
            <person name="Zhou L.G."/>
            <person name="Ni X.B."/>
            <person name="Tian J.H."/>
            <person name="Sheng Y."/>
            <person name="Liu T."/>
            <person name="Pan Y.S."/>
            <person name="Xia L.Y."/>
            <person name="Li J."/>
            <person name="Zhao F."/>
            <person name="Cao W.C."/>
        </authorList>
    </citation>
    <scope>NUCLEOTIDE SEQUENCE</scope>
    <source>
        <strain evidence="2">Rmic-2018</strain>
    </source>
</reference>
<dbReference type="AlphaFoldDB" id="A0A9J6DKD9"/>